<dbReference type="InterPro" id="IPR036901">
    <property type="entry name" value="Asp/Orn_carbamoylTrfase_sf"/>
</dbReference>
<dbReference type="PANTHER" id="PTHR45753">
    <property type="entry name" value="ORNITHINE CARBAMOYLTRANSFERASE, MITOCHONDRIAL"/>
    <property type="match status" value="1"/>
</dbReference>
<comment type="similarity">
    <text evidence="2">Belongs to the aspartate/ornithine carbamoyltransferase superfamily.</text>
</comment>
<dbReference type="PRINTS" id="PR00102">
    <property type="entry name" value="OTCASE"/>
</dbReference>
<dbReference type="RefSeq" id="WP_161838826.1">
    <property type="nucleotide sequence ID" value="NZ_CP048000.1"/>
</dbReference>
<feature type="domain" description="Aspartate/ornithine carbamoyltransferase carbamoyl-P binding" evidence="4">
    <location>
        <begin position="2"/>
        <end position="134"/>
    </location>
</feature>
<reference evidence="5 6" key="1">
    <citation type="submission" date="2020-01" db="EMBL/GenBank/DDBJ databases">
        <title>Genome analysis of Anaerocolumna sp. CBA3638.</title>
        <authorList>
            <person name="Kim J."/>
            <person name="Roh S.W."/>
        </authorList>
    </citation>
    <scope>NUCLEOTIDE SEQUENCE [LARGE SCALE GENOMIC DNA]</scope>
    <source>
        <strain evidence="5 6">CBA3638</strain>
    </source>
</reference>
<proteinExistence type="inferred from homology"/>
<dbReference type="Pfam" id="PF00185">
    <property type="entry name" value="OTCace"/>
    <property type="match status" value="1"/>
</dbReference>
<dbReference type="Proteomes" id="UP000464314">
    <property type="component" value="Chromosome"/>
</dbReference>
<evidence type="ECO:0000259" key="4">
    <source>
        <dbReference type="Pfam" id="PF02729"/>
    </source>
</evidence>
<evidence type="ECO:0000256" key="2">
    <source>
        <dbReference type="RuleBase" id="RU003634"/>
    </source>
</evidence>
<dbReference type="Gene3D" id="3.40.50.1370">
    <property type="entry name" value="Aspartate/ornithine carbamoyltransferase"/>
    <property type="match status" value="2"/>
</dbReference>
<dbReference type="PRINTS" id="PR00100">
    <property type="entry name" value="AOTCASE"/>
</dbReference>
<dbReference type="GO" id="GO:0016597">
    <property type="term" value="F:amino acid binding"/>
    <property type="evidence" value="ECO:0007669"/>
    <property type="project" value="InterPro"/>
</dbReference>
<dbReference type="InterPro" id="IPR006130">
    <property type="entry name" value="Asp/Orn_carbamoylTrfase"/>
</dbReference>
<gene>
    <name evidence="5" type="ORF">Ana3638_15415</name>
</gene>
<dbReference type="AlphaFoldDB" id="A0A6P1TQ32"/>
<dbReference type="SUPFAM" id="SSF53671">
    <property type="entry name" value="Aspartate/ornithine carbamoyltransferase"/>
    <property type="match status" value="1"/>
</dbReference>
<keyword evidence="6" id="KW-1185">Reference proteome</keyword>
<organism evidence="5 6">
    <name type="scientific">Anaerocolumna sedimenticola</name>
    <dbReference type="NCBI Taxonomy" id="2696063"/>
    <lineage>
        <taxon>Bacteria</taxon>
        <taxon>Bacillati</taxon>
        <taxon>Bacillota</taxon>
        <taxon>Clostridia</taxon>
        <taxon>Lachnospirales</taxon>
        <taxon>Lachnospiraceae</taxon>
        <taxon>Anaerocolumna</taxon>
    </lineage>
</organism>
<keyword evidence="1 2" id="KW-0808">Transferase</keyword>
<feature type="domain" description="Aspartate/ornithine carbamoyltransferase Asp/Orn-binding" evidence="3">
    <location>
        <begin position="146"/>
        <end position="272"/>
    </location>
</feature>
<dbReference type="GO" id="GO:0019240">
    <property type="term" value="P:citrulline biosynthetic process"/>
    <property type="evidence" value="ECO:0007669"/>
    <property type="project" value="TreeGrafter"/>
</dbReference>
<evidence type="ECO:0000256" key="1">
    <source>
        <dbReference type="ARBA" id="ARBA00022679"/>
    </source>
</evidence>
<dbReference type="InterPro" id="IPR002292">
    <property type="entry name" value="Orn/put_carbamltrans"/>
</dbReference>
<evidence type="ECO:0000313" key="5">
    <source>
        <dbReference type="EMBL" id="QHQ62001.1"/>
    </source>
</evidence>
<sequence length="276" mass="31189">MKNLVELKDLTREEILQVFELADRIKQGEYSHFLSGKTVVLFFPSSSVRTRVTYEKGINLLGGHTILFDSDVLEKKEKIEDVIGYLNNWADAIVVRHGDIELVKDMAKCAKVPVINAMTKINHPCEILTDLYALSKIRKDYLEGEYLYVGASGNIGRTWIDASDLLGFSITQCCPSGYEMESTNIAYDIADAIMDKDIVLTDSLSKEQLQDFNDYQITCELMDKANDNALLNPCPPFFRGEEVADDVISSKYFVGYDFKKSLLEVQQAIIVFTMTN</sequence>
<dbReference type="KEGG" id="anr:Ana3638_15415"/>
<evidence type="ECO:0000259" key="3">
    <source>
        <dbReference type="Pfam" id="PF00185"/>
    </source>
</evidence>
<evidence type="ECO:0000313" key="6">
    <source>
        <dbReference type="Proteomes" id="UP000464314"/>
    </source>
</evidence>
<dbReference type="PANTHER" id="PTHR45753:SF3">
    <property type="entry name" value="ORNITHINE TRANSCARBAMYLASE, MITOCHONDRIAL"/>
    <property type="match status" value="1"/>
</dbReference>
<protein>
    <submittedName>
        <fullName evidence="5">Peptide transporter</fullName>
    </submittedName>
</protein>
<accession>A0A6P1TQ32</accession>
<dbReference type="InterPro" id="IPR006132">
    <property type="entry name" value="Asp/Orn_carbamoyltranf_P-bd"/>
</dbReference>
<dbReference type="GO" id="GO:0004585">
    <property type="term" value="F:ornithine carbamoyltransferase activity"/>
    <property type="evidence" value="ECO:0007669"/>
    <property type="project" value="TreeGrafter"/>
</dbReference>
<dbReference type="InterPro" id="IPR006131">
    <property type="entry name" value="Asp_carbamoyltransf_Asp/Orn-bd"/>
</dbReference>
<dbReference type="EMBL" id="CP048000">
    <property type="protein sequence ID" value="QHQ62001.1"/>
    <property type="molecule type" value="Genomic_DNA"/>
</dbReference>
<name>A0A6P1TQ32_9FIRM</name>
<dbReference type="Pfam" id="PF02729">
    <property type="entry name" value="OTCace_N"/>
    <property type="match status" value="1"/>
</dbReference>
<dbReference type="GO" id="GO:0042450">
    <property type="term" value="P:L-arginine biosynthetic process via ornithine"/>
    <property type="evidence" value="ECO:0007669"/>
    <property type="project" value="TreeGrafter"/>
</dbReference>